<reference evidence="2 3" key="1">
    <citation type="submission" date="2023-09" db="EMBL/GenBank/DDBJ databases">
        <title>Genomes of two closely related lineages of the louse Polyplax serrata with different host specificities.</title>
        <authorList>
            <person name="Martinu J."/>
            <person name="Tarabai H."/>
            <person name="Stefka J."/>
            <person name="Hypsa V."/>
        </authorList>
    </citation>
    <scope>NUCLEOTIDE SEQUENCE [LARGE SCALE GENOMIC DNA]</scope>
    <source>
        <strain evidence="2">98ZLc_SE</strain>
    </source>
</reference>
<protein>
    <submittedName>
        <fullName evidence="2">Uncharacterized protein</fullName>
    </submittedName>
</protein>
<organism evidence="2 3">
    <name type="scientific">Polyplax serrata</name>
    <name type="common">Common mouse louse</name>
    <dbReference type="NCBI Taxonomy" id="468196"/>
    <lineage>
        <taxon>Eukaryota</taxon>
        <taxon>Metazoa</taxon>
        <taxon>Ecdysozoa</taxon>
        <taxon>Arthropoda</taxon>
        <taxon>Hexapoda</taxon>
        <taxon>Insecta</taxon>
        <taxon>Pterygota</taxon>
        <taxon>Neoptera</taxon>
        <taxon>Paraneoptera</taxon>
        <taxon>Psocodea</taxon>
        <taxon>Troctomorpha</taxon>
        <taxon>Phthiraptera</taxon>
        <taxon>Anoplura</taxon>
        <taxon>Polyplacidae</taxon>
        <taxon>Polyplax</taxon>
    </lineage>
</organism>
<comment type="caution">
    <text evidence="2">The sequence shown here is derived from an EMBL/GenBank/DDBJ whole genome shotgun (WGS) entry which is preliminary data.</text>
</comment>
<gene>
    <name evidence="2" type="ORF">RUM44_010027</name>
</gene>
<name>A0ABR1AUE7_POLSC</name>
<sequence length="89" mass="9928">MGRIPAKTAKQKTRFLMPLDGDSTGNHHKIMADSTKKRKPNRPTGVTHKTEDGAPSGYQRSNLNGRPHEEPKTVRNLPGRRLRQGKCGE</sequence>
<proteinExistence type="predicted"/>
<dbReference type="Proteomes" id="UP001359485">
    <property type="component" value="Unassembled WGS sequence"/>
</dbReference>
<accession>A0ABR1AUE7</accession>
<feature type="compositionally biased region" description="Basic residues" evidence="1">
    <location>
        <begin position="78"/>
        <end position="89"/>
    </location>
</feature>
<evidence type="ECO:0000256" key="1">
    <source>
        <dbReference type="SAM" id="MobiDB-lite"/>
    </source>
</evidence>
<dbReference type="EMBL" id="JAWJWF010000045">
    <property type="protein sequence ID" value="KAK6627549.1"/>
    <property type="molecule type" value="Genomic_DNA"/>
</dbReference>
<evidence type="ECO:0000313" key="2">
    <source>
        <dbReference type="EMBL" id="KAK6627549.1"/>
    </source>
</evidence>
<keyword evidence="3" id="KW-1185">Reference proteome</keyword>
<feature type="region of interest" description="Disordered" evidence="1">
    <location>
        <begin position="1"/>
        <end position="89"/>
    </location>
</feature>
<evidence type="ECO:0000313" key="3">
    <source>
        <dbReference type="Proteomes" id="UP001359485"/>
    </source>
</evidence>